<name>A0A0D7A053_9AGAR</name>
<gene>
    <name evidence="4" type="ORF">FISHEDRAFT_54110</name>
</gene>
<dbReference type="SUPFAM" id="SSF54637">
    <property type="entry name" value="Thioesterase/thiol ester dehydrase-isomerase"/>
    <property type="match status" value="1"/>
</dbReference>
<dbReference type="CDD" id="cd03443">
    <property type="entry name" value="PaaI_thioesterase"/>
    <property type="match status" value="1"/>
</dbReference>
<comment type="similarity">
    <text evidence="1">Belongs to the thioesterase PaaI family.</text>
</comment>
<sequence>MSTSSSIDSNSFTSFLTSLPPASGVDVRKIKGNVPDEQKQLSANALAFFVGTSRTSYGAEVGKRVKIVEINVWGVEYNTAGAPYCEVTMELDISRDLCNIYGTLHGGCAAYLIDPCSSASIIALGIAMGISGAGQSQAMNIIWHEPLRSGSKCRIVSASQHIGGRIRTCRCEIWDADNNRLCISAVHNTVAAGKLLKPAQNARL</sequence>
<dbReference type="GO" id="GO:0047617">
    <property type="term" value="F:fatty acyl-CoA hydrolase activity"/>
    <property type="evidence" value="ECO:0007669"/>
    <property type="project" value="InterPro"/>
</dbReference>
<evidence type="ECO:0000259" key="3">
    <source>
        <dbReference type="Pfam" id="PF03061"/>
    </source>
</evidence>
<dbReference type="AlphaFoldDB" id="A0A0D7A053"/>
<dbReference type="PANTHER" id="PTHR21660">
    <property type="entry name" value="THIOESTERASE SUPERFAMILY MEMBER-RELATED"/>
    <property type="match status" value="1"/>
</dbReference>
<reference evidence="4 5" key="1">
    <citation type="journal article" date="2015" name="Fungal Genet. Biol.">
        <title>Evolution of novel wood decay mechanisms in Agaricales revealed by the genome sequences of Fistulina hepatica and Cylindrobasidium torrendii.</title>
        <authorList>
            <person name="Floudas D."/>
            <person name="Held B.W."/>
            <person name="Riley R."/>
            <person name="Nagy L.G."/>
            <person name="Koehler G."/>
            <person name="Ransdell A.S."/>
            <person name="Younus H."/>
            <person name="Chow J."/>
            <person name="Chiniquy J."/>
            <person name="Lipzen A."/>
            <person name="Tritt A."/>
            <person name="Sun H."/>
            <person name="Haridas S."/>
            <person name="LaButti K."/>
            <person name="Ohm R.A."/>
            <person name="Kues U."/>
            <person name="Blanchette R.A."/>
            <person name="Grigoriev I.V."/>
            <person name="Minto R.E."/>
            <person name="Hibbett D.S."/>
        </authorList>
    </citation>
    <scope>NUCLEOTIDE SEQUENCE [LARGE SCALE GENOMIC DNA]</scope>
    <source>
        <strain evidence="4 5">ATCC 64428</strain>
    </source>
</reference>
<dbReference type="PANTHER" id="PTHR21660:SF1">
    <property type="entry name" value="ACYL-COENZYME A THIOESTERASE 13"/>
    <property type="match status" value="1"/>
</dbReference>
<dbReference type="InterPro" id="IPR039298">
    <property type="entry name" value="ACOT13"/>
</dbReference>
<dbReference type="OrthoDB" id="2831072at2759"/>
<evidence type="ECO:0000313" key="4">
    <source>
        <dbReference type="EMBL" id="KIY43155.1"/>
    </source>
</evidence>
<organism evidence="4 5">
    <name type="scientific">Fistulina hepatica ATCC 64428</name>
    <dbReference type="NCBI Taxonomy" id="1128425"/>
    <lineage>
        <taxon>Eukaryota</taxon>
        <taxon>Fungi</taxon>
        <taxon>Dikarya</taxon>
        <taxon>Basidiomycota</taxon>
        <taxon>Agaricomycotina</taxon>
        <taxon>Agaricomycetes</taxon>
        <taxon>Agaricomycetidae</taxon>
        <taxon>Agaricales</taxon>
        <taxon>Fistulinaceae</taxon>
        <taxon>Fistulina</taxon>
    </lineage>
</organism>
<dbReference type="Gene3D" id="3.10.129.10">
    <property type="entry name" value="Hotdog Thioesterase"/>
    <property type="match status" value="1"/>
</dbReference>
<evidence type="ECO:0000256" key="1">
    <source>
        <dbReference type="ARBA" id="ARBA00008324"/>
    </source>
</evidence>
<dbReference type="Proteomes" id="UP000054144">
    <property type="component" value="Unassembled WGS sequence"/>
</dbReference>
<dbReference type="EMBL" id="KN882117">
    <property type="protein sequence ID" value="KIY43155.1"/>
    <property type="molecule type" value="Genomic_DNA"/>
</dbReference>
<protein>
    <recommendedName>
        <fullName evidence="3">Thioesterase domain-containing protein</fullName>
    </recommendedName>
</protein>
<dbReference type="Pfam" id="PF03061">
    <property type="entry name" value="4HBT"/>
    <property type="match status" value="1"/>
</dbReference>
<keyword evidence="2" id="KW-0378">Hydrolase</keyword>
<proteinExistence type="inferred from homology"/>
<accession>A0A0D7A053</accession>
<dbReference type="InterPro" id="IPR006683">
    <property type="entry name" value="Thioestr_dom"/>
</dbReference>
<evidence type="ECO:0000313" key="5">
    <source>
        <dbReference type="Proteomes" id="UP000054144"/>
    </source>
</evidence>
<keyword evidence="5" id="KW-1185">Reference proteome</keyword>
<dbReference type="InterPro" id="IPR029069">
    <property type="entry name" value="HotDog_dom_sf"/>
</dbReference>
<feature type="domain" description="Thioesterase" evidence="3">
    <location>
        <begin position="101"/>
        <end position="181"/>
    </location>
</feature>
<evidence type="ECO:0000256" key="2">
    <source>
        <dbReference type="ARBA" id="ARBA00022801"/>
    </source>
</evidence>